<sequence length="90" mass="9647">MGRLGSNLTTEFRPDGSILLMTKGGDIAISNRGILGPYQLVSIDNYTRNSGVCGRSSGMEKQAPVSLHLQSCPGSKERAHAIARRSSLEE</sequence>
<proteinExistence type="predicted"/>
<dbReference type="Proteomes" id="UP000319143">
    <property type="component" value="Unassembled WGS sequence"/>
</dbReference>
<dbReference type="AlphaFoldDB" id="A0A5C6D7I9"/>
<evidence type="ECO:0000313" key="2">
    <source>
        <dbReference type="Proteomes" id="UP000319143"/>
    </source>
</evidence>
<organism evidence="1 2">
    <name type="scientific">Novipirellula artificiosorum</name>
    <dbReference type="NCBI Taxonomy" id="2528016"/>
    <lineage>
        <taxon>Bacteria</taxon>
        <taxon>Pseudomonadati</taxon>
        <taxon>Planctomycetota</taxon>
        <taxon>Planctomycetia</taxon>
        <taxon>Pirellulales</taxon>
        <taxon>Pirellulaceae</taxon>
        <taxon>Novipirellula</taxon>
    </lineage>
</organism>
<comment type="caution">
    <text evidence="1">The sequence shown here is derived from an EMBL/GenBank/DDBJ whole genome shotgun (WGS) entry which is preliminary data.</text>
</comment>
<gene>
    <name evidence="1" type="ORF">Poly41_63970</name>
</gene>
<keyword evidence="2" id="KW-1185">Reference proteome</keyword>
<evidence type="ECO:0000313" key="1">
    <source>
        <dbReference type="EMBL" id="TWU31206.1"/>
    </source>
</evidence>
<dbReference type="EMBL" id="SJPV01000018">
    <property type="protein sequence ID" value="TWU31206.1"/>
    <property type="molecule type" value="Genomic_DNA"/>
</dbReference>
<reference evidence="1 2" key="1">
    <citation type="submission" date="2019-02" db="EMBL/GenBank/DDBJ databases">
        <title>Deep-cultivation of Planctomycetes and their phenomic and genomic characterization uncovers novel biology.</title>
        <authorList>
            <person name="Wiegand S."/>
            <person name="Jogler M."/>
            <person name="Boedeker C."/>
            <person name="Pinto D."/>
            <person name="Vollmers J."/>
            <person name="Rivas-Marin E."/>
            <person name="Kohn T."/>
            <person name="Peeters S.H."/>
            <person name="Heuer A."/>
            <person name="Rast P."/>
            <person name="Oberbeckmann S."/>
            <person name="Bunk B."/>
            <person name="Jeske O."/>
            <person name="Meyerdierks A."/>
            <person name="Storesund J.E."/>
            <person name="Kallscheuer N."/>
            <person name="Luecker S."/>
            <person name="Lage O.M."/>
            <person name="Pohl T."/>
            <person name="Merkel B.J."/>
            <person name="Hornburger P."/>
            <person name="Mueller R.-W."/>
            <person name="Bruemmer F."/>
            <person name="Labrenz M."/>
            <person name="Spormann A.M."/>
            <person name="Op Den Camp H."/>
            <person name="Overmann J."/>
            <person name="Amann R."/>
            <person name="Jetten M.S.M."/>
            <person name="Mascher T."/>
            <person name="Medema M.H."/>
            <person name="Devos D.P."/>
            <person name="Kaster A.-K."/>
            <person name="Ovreas L."/>
            <person name="Rohde M."/>
            <person name="Galperin M.Y."/>
            <person name="Jogler C."/>
        </authorList>
    </citation>
    <scope>NUCLEOTIDE SEQUENCE [LARGE SCALE GENOMIC DNA]</scope>
    <source>
        <strain evidence="1 2">Poly41</strain>
    </source>
</reference>
<accession>A0A5C6D7I9</accession>
<name>A0A5C6D7I9_9BACT</name>
<protein>
    <submittedName>
        <fullName evidence="1">Uncharacterized protein</fullName>
    </submittedName>
</protein>